<dbReference type="Proteomes" id="UP000317881">
    <property type="component" value="Unassembled WGS sequence"/>
</dbReference>
<evidence type="ECO:0000313" key="1">
    <source>
        <dbReference type="EMBL" id="GEC08107.1"/>
    </source>
</evidence>
<organism evidence="1 2">
    <name type="scientific">Streptomyces spinoverrucosus</name>
    <dbReference type="NCBI Taxonomy" id="284043"/>
    <lineage>
        <taxon>Bacteria</taxon>
        <taxon>Bacillati</taxon>
        <taxon>Actinomycetota</taxon>
        <taxon>Actinomycetes</taxon>
        <taxon>Kitasatosporales</taxon>
        <taxon>Streptomycetaceae</taxon>
        <taxon>Streptomyces</taxon>
    </lineage>
</organism>
<name>A0A4Y3VMN0_9ACTN</name>
<comment type="caution">
    <text evidence="1">The sequence shown here is derived from an EMBL/GenBank/DDBJ whole genome shotgun (WGS) entry which is preliminary data.</text>
</comment>
<accession>A0A4Y3VMN0</accession>
<dbReference type="OrthoDB" id="4217969at2"/>
<proteinExistence type="predicted"/>
<reference evidence="1 2" key="1">
    <citation type="submission" date="2019-06" db="EMBL/GenBank/DDBJ databases">
        <title>Whole genome shotgun sequence of Streptomyces spinoverrucosus NBRC 14228.</title>
        <authorList>
            <person name="Hosoyama A."/>
            <person name="Uohara A."/>
            <person name="Ohji S."/>
            <person name="Ichikawa N."/>
        </authorList>
    </citation>
    <scope>NUCLEOTIDE SEQUENCE [LARGE SCALE GENOMIC DNA]</scope>
    <source>
        <strain evidence="1 2">NBRC 14228</strain>
    </source>
</reference>
<evidence type="ECO:0000313" key="2">
    <source>
        <dbReference type="Proteomes" id="UP000317881"/>
    </source>
</evidence>
<dbReference type="EMBL" id="BJND01000046">
    <property type="protein sequence ID" value="GEC08107.1"/>
    <property type="molecule type" value="Genomic_DNA"/>
</dbReference>
<dbReference type="AlphaFoldDB" id="A0A4Y3VMN0"/>
<gene>
    <name evidence="1" type="ORF">SSP24_57620</name>
</gene>
<keyword evidence="2" id="KW-1185">Reference proteome</keyword>
<sequence length="156" mass="17268">MSVPETVIARWFVDALNEGLNRSVVRTMPRRPADEDILRAPFAAAVLRRFEDCLPAALGRPERDDLFLRAALLRRARHILASALVPGTQADRRPPPPRPALSARHEAVVSTVLLECAALLLMEPGNPYWATREPAALVRALGRAVRESPLHDSVYP</sequence>
<protein>
    <submittedName>
        <fullName evidence="1">Uncharacterized protein</fullName>
    </submittedName>
</protein>
<dbReference type="RefSeq" id="WP_141312608.1">
    <property type="nucleotide sequence ID" value="NZ_BJND01000046.1"/>
</dbReference>